<feature type="domain" description="ABC transmembrane type-1" evidence="8">
    <location>
        <begin position="84"/>
        <end position="274"/>
    </location>
</feature>
<dbReference type="Proteomes" id="UP000092574">
    <property type="component" value="Chromosome"/>
</dbReference>
<proteinExistence type="inferred from homology"/>
<dbReference type="SUPFAM" id="SSF161098">
    <property type="entry name" value="MetI-like"/>
    <property type="match status" value="1"/>
</dbReference>
<keyword evidence="5 7" id="KW-1133">Transmembrane helix</keyword>
<dbReference type="InterPro" id="IPR035906">
    <property type="entry name" value="MetI-like_sf"/>
</dbReference>
<comment type="subcellular location">
    <subcellularLocation>
        <location evidence="1 7">Cell membrane</location>
        <topology evidence="1 7">Multi-pass membrane protein</topology>
    </subcellularLocation>
</comment>
<feature type="transmembrane region" description="Helical" evidence="7">
    <location>
        <begin position="251"/>
        <end position="270"/>
    </location>
</feature>
<dbReference type="Gene3D" id="1.10.3720.10">
    <property type="entry name" value="MetI-like"/>
    <property type="match status" value="1"/>
</dbReference>
<evidence type="ECO:0000256" key="6">
    <source>
        <dbReference type="ARBA" id="ARBA00023136"/>
    </source>
</evidence>
<evidence type="ECO:0000256" key="2">
    <source>
        <dbReference type="ARBA" id="ARBA00022448"/>
    </source>
</evidence>
<protein>
    <submittedName>
        <fullName evidence="9">Peptide ABC transporter permease</fullName>
    </submittedName>
</protein>
<dbReference type="GO" id="GO:0005886">
    <property type="term" value="C:plasma membrane"/>
    <property type="evidence" value="ECO:0007669"/>
    <property type="project" value="UniProtKB-SubCell"/>
</dbReference>
<evidence type="ECO:0000256" key="5">
    <source>
        <dbReference type="ARBA" id="ARBA00022989"/>
    </source>
</evidence>
<name>A0A1C7IAF5_9FIRM</name>
<keyword evidence="6 7" id="KW-0472">Membrane</keyword>
<dbReference type="AlphaFoldDB" id="A0A1C7IAF5"/>
<dbReference type="KEGG" id="byl:A4V09_12875"/>
<evidence type="ECO:0000313" key="10">
    <source>
        <dbReference type="Proteomes" id="UP000092574"/>
    </source>
</evidence>
<keyword evidence="2 7" id="KW-0813">Transport</keyword>
<dbReference type="Pfam" id="PF00528">
    <property type="entry name" value="BPD_transp_1"/>
    <property type="match status" value="1"/>
</dbReference>
<dbReference type="EMBL" id="CP015405">
    <property type="protein sequence ID" value="ANU76585.1"/>
    <property type="molecule type" value="Genomic_DNA"/>
</dbReference>
<evidence type="ECO:0000313" key="9">
    <source>
        <dbReference type="EMBL" id="ANU76585.1"/>
    </source>
</evidence>
<feature type="transmembrane region" description="Helical" evidence="7">
    <location>
        <begin position="24"/>
        <end position="45"/>
    </location>
</feature>
<dbReference type="RefSeq" id="WP_065542746.1">
    <property type="nucleotide sequence ID" value="NZ_CP015405.2"/>
</dbReference>
<keyword evidence="10" id="KW-1185">Reference proteome</keyword>
<feature type="transmembrane region" description="Helical" evidence="7">
    <location>
        <begin position="205"/>
        <end position="231"/>
    </location>
</feature>
<accession>A0A1C7IAF5</accession>
<evidence type="ECO:0000259" key="8">
    <source>
        <dbReference type="PROSITE" id="PS50928"/>
    </source>
</evidence>
<evidence type="ECO:0000256" key="7">
    <source>
        <dbReference type="RuleBase" id="RU363032"/>
    </source>
</evidence>
<keyword evidence="4 7" id="KW-0812">Transmembrane</keyword>
<evidence type="ECO:0000256" key="4">
    <source>
        <dbReference type="ARBA" id="ARBA00022692"/>
    </source>
</evidence>
<dbReference type="InterPro" id="IPR000515">
    <property type="entry name" value="MetI-like"/>
</dbReference>
<reference evidence="9" key="1">
    <citation type="submission" date="2017-04" db="EMBL/GenBank/DDBJ databases">
        <title>Complete Genome Sequences of Twelve Strains of a Stable Defined Moderately Diverse Mouse Microbiota 2 (sDMDMm2).</title>
        <authorList>
            <person name="Uchimura Y."/>
            <person name="Wyss M."/>
            <person name="Brugiroux S."/>
            <person name="Limenitakis J.P."/>
            <person name="Stecher B."/>
            <person name="McCoy K.D."/>
            <person name="Macpherson A.J."/>
        </authorList>
    </citation>
    <scope>NUCLEOTIDE SEQUENCE</scope>
    <source>
        <strain evidence="9">YL58</strain>
    </source>
</reference>
<dbReference type="PROSITE" id="PS50928">
    <property type="entry name" value="ABC_TM1"/>
    <property type="match status" value="1"/>
</dbReference>
<gene>
    <name evidence="9" type="ORF">A4V09_12875</name>
</gene>
<feature type="transmembrane region" description="Helical" evidence="7">
    <location>
        <begin position="122"/>
        <end position="141"/>
    </location>
</feature>
<dbReference type="STRING" id="1796616.A4V09_12875"/>
<comment type="similarity">
    <text evidence="7">Belongs to the binding-protein-dependent transport system permease family.</text>
</comment>
<evidence type="ECO:0000256" key="3">
    <source>
        <dbReference type="ARBA" id="ARBA00022475"/>
    </source>
</evidence>
<feature type="transmembrane region" description="Helical" evidence="7">
    <location>
        <begin position="86"/>
        <end position="110"/>
    </location>
</feature>
<dbReference type="CDD" id="cd06261">
    <property type="entry name" value="TM_PBP2"/>
    <property type="match status" value="1"/>
</dbReference>
<dbReference type="GO" id="GO:0055085">
    <property type="term" value="P:transmembrane transport"/>
    <property type="evidence" value="ECO:0007669"/>
    <property type="project" value="InterPro"/>
</dbReference>
<evidence type="ECO:0000256" key="1">
    <source>
        <dbReference type="ARBA" id="ARBA00004651"/>
    </source>
</evidence>
<dbReference type="PANTHER" id="PTHR43386:SF23">
    <property type="entry name" value="ABC TRANSPORTER"/>
    <property type="match status" value="1"/>
</dbReference>
<sequence length="288" mass="31564">MSDMTAAASKAQGRKIVVNRRSKTIIFAALIFMVILGVYLSGAFLSDDLIRADFTKKALKPSLAHPFGTDLLGRDMLVRTIKGLSVSISVGMTASCVSAVIALFVGVAAATGRSWLDHFINWLIDLVMGIPHTVLLILISFACGKGLKGVLIGVAVTHWTGLARIIRSEVLQIRSQQYIGVSKRLGHSSWWITVHHILPHMVPQFIIGLILLFPHAIMHESGLTFLGFGLSPEQPAIGIILSESMKYLSSGMWWLAFFPGLMLVIIVLLFDRLGENMKKILDPYSAQE</sequence>
<organism evidence="9 10">
    <name type="scientific">Blautia pseudococcoides</name>
    <dbReference type="NCBI Taxonomy" id="1796616"/>
    <lineage>
        <taxon>Bacteria</taxon>
        <taxon>Bacillati</taxon>
        <taxon>Bacillota</taxon>
        <taxon>Clostridia</taxon>
        <taxon>Lachnospirales</taxon>
        <taxon>Lachnospiraceae</taxon>
        <taxon>Blautia</taxon>
    </lineage>
</organism>
<dbReference type="InterPro" id="IPR050366">
    <property type="entry name" value="BP-dependent_transpt_permease"/>
</dbReference>
<dbReference type="PANTHER" id="PTHR43386">
    <property type="entry name" value="OLIGOPEPTIDE TRANSPORT SYSTEM PERMEASE PROTEIN APPC"/>
    <property type="match status" value="1"/>
</dbReference>
<keyword evidence="3" id="KW-1003">Cell membrane</keyword>